<dbReference type="PANTHER" id="PTHR40547:SF1">
    <property type="entry name" value="SLL0298 PROTEIN"/>
    <property type="match status" value="1"/>
</dbReference>
<evidence type="ECO:0000313" key="4">
    <source>
        <dbReference type="Proteomes" id="UP000198281"/>
    </source>
</evidence>
<dbReference type="InterPro" id="IPR018639">
    <property type="entry name" value="DUF2062"/>
</dbReference>
<protein>
    <recommendedName>
        <fullName evidence="2">DUF2062 domain-containing protein</fullName>
    </recommendedName>
</protein>
<reference evidence="4" key="1">
    <citation type="submission" date="2017-06" db="EMBL/GenBank/DDBJ databases">
        <authorList>
            <person name="Varghese N."/>
            <person name="Submissions S."/>
        </authorList>
    </citation>
    <scope>NUCLEOTIDE SEQUENCE [LARGE SCALE GENOMIC DNA]</scope>
    <source>
        <strain evidence="4">LNB2</strain>
    </source>
</reference>
<keyword evidence="4" id="KW-1185">Reference proteome</keyword>
<dbReference type="EMBL" id="FZOS01000003">
    <property type="protein sequence ID" value="SNS23357.1"/>
    <property type="molecule type" value="Genomic_DNA"/>
</dbReference>
<evidence type="ECO:0000256" key="1">
    <source>
        <dbReference type="SAM" id="Phobius"/>
    </source>
</evidence>
<gene>
    <name evidence="3" type="ORF">SAMN06295912_10330</name>
</gene>
<sequence length="178" mass="19931">MRAWSERNMPTRETFEKIGWLRPIAHRILLPELWRFHRRSVPRGVALGVLVGVLIPVAQTVFAAIFALPSRANVPVAALTTFITNPFTTPAIWAFSIWIGRKLLGHDLGDPAALAGHVSQSIGWTEWIVRDVGPALALGLVVVSVVGAALGYVIASVMWRMWIARKWRQRRNERIIRG</sequence>
<accession>A0A239CTF1</accession>
<evidence type="ECO:0000313" key="3">
    <source>
        <dbReference type="EMBL" id="SNS23357.1"/>
    </source>
</evidence>
<keyword evidence="1" id="KW-0472">Membrane</keyword>
<dbReference type="AlphaFoldDB" id="A0A239CTF1"/>
<dbReference type="PANTHER" id="PTHR40547">
    <property type="entry name" value="SLL0298 PROTEIN"/>
    <property type="match status" value="1"/>
</dbReference>
<keyword evidence="1" id="KW-0812">Transmembrane</keyword>
<feature type="domain" description="DUF2062" evidence="2">
    <location>
        <begin position="21"/>
        <end position="168"/>
    </location>
</feature>
<keyword evidence="1" id="KW-1133">Transmembrane helix</keyword>
<name>A0A239CTF1_9SPHN</name>
<proteinExistence type="predicted"/>
<organism evidence="3 4">
    <name type="scientific">Edaphosphingomonas laterariae</name>
    <dbReference type="NCBI Taxonomy" id="861865"/>
    <lineage>
        <taxon>Bacteria</taxon>
        <taxon>Pseudomonadati</taxon>
        <taxon>Pseudomonadota</taxon>
        <taxon>Alphaproteobacteria</taxon>
        <taxon>Sphingomonadales</taxon>
        <taxon>Rhizorhabdaceae</taxon>
        <taxon>Edaphosphingomonas</taxon>
    </lineage>
</organism>
<feature type="transmembrane region" description="Helical" evidence="1">
    <location>
        <begin position="45"/>
        <end position="68"/>
    </location>
</feature>
<evidence type="ECO:0000259" key="2">
    <source>
        <dbReference type="Pfam" id="PF09835"/>
    </source>
</evidence>
<dbReference type="Proteomes" id="UP000198281">
    <property type="component" value="Unassembled WGS sequence"/>
</dbReference>
<dbReference type="Pfam" id="PF09835">
    <property type="entry name" value="DUF2062"/>
    <property type="match status" value="1"/>
</dbReference>
<feature type="transmembrane region" description="Helical" evidence="1">
    <location>
        <begin position="135"/>
        <end position="162"/>
    </location>
</feature>